<feature type="chain" id="PRO_5036438247" description="SCP domain-containing protein" evidence="1">
    <location>
        <begin position="18"/>
        <end position="184"/>
    </location>
</feature>
<dbReference type="EMBL" id="DS268547">
    <property type="protein sequence ID" value="EFO88494.1"/>
    <property type="molecule type" value="Genomic_DNA"/>
</dbReference>
<keyword evidence="4" id="KW-1185">Reference proteome</keyword>
<dbReference type="Proteomes" id="UP000008281">
    <property type="component" value="Unassembled WGS sequence"/>
</dbReference>
<dbReference type="AlphaFoldDB" id="E3N7E9"/>
<reference evidence="3 5" key="2">
    <citation type="submission" date="2019-12" db="EMBL/GenBank/DDBJ databases">
        <title>Chromosome-level assembly of the Caenorhabditis remanei genome.</title>
        <authorList>
            <person name="Teterina A.A."/>
            <person name="Willis J.H."/>
            <person name="Phillips P.C."/>
        </authorList>
    </citation>
    <scope>NUCLEOTIDE SEQUENCE [LARGE SCALE GENOMIC DNA]</scope>
    <source>
        <strain evidence="3 5">PX506</strain>
        <tissue evidence="3">Whole organism</tissue>
    </source>
</reference>
<evidence type="ECO:0000313" key="3">
    <source>
        <dbReference type="EMBL" id="KAF1753118.1"/>
    </source>
</evidence>
<gene>
    <name evidence="2" type="ORF">CRE_13062</name>
    <name evidence="3" type="ORF">GCK72_019674</name>
</gene>
<dbReference type="GeneID" id="9813230"/>
<name>E3N7E9_CAERE</name>
<protein>
    <recommendedName>
        <fullName evidence="6">SCP domain-containing protein</fullName>
    </recommendedName>
</protein>
<dbReference type="HOGENOM" id="CLU_099981_1_0_1"/>
<evidence type="ECO:0000313" key="4">
    <source>
        <dbReference type="Proteomes" id="UP000008281"/>
    </source>
</evidence>
<evidence type="ECO:0000256" key="1">
    <source>
        <dbReference type="SAM" id="SignalP"/>
    </source>
</evidence>
<dbReference type="CTD" id="9813230"/>
<dbReference type="KEGG" id="crq:GCK72_019674"/>
<organism evidence="4">
    <name type="scientific">Caenorhabditis remanei</name>
    <name type="common">Caenorhabditis vulgaris</name>
    <dbReference type="NCBI Taxonomy" id="31234"/>
    <lineage>
        <taxon>Eukaryota</taxon>
        <taxon>Metazoa</taxon>
        <taxon>Ecdysozoa</taxon>
        <taxon>Nematoda</taxon>
        <taxon>Chromadorea</taxon>
        <taxon>Rhabditida</taxon>
        <taxon>Rhabditina</taxon>
        <taxon>Rhabditomorpha</taxon>
        <taxon>Rhabditoidea</taxon>
        <taxon>Rhabditidae</taxon>
        <taxon>Peloderinae</taxon>
        <taxon>Caenorhabditis</taxon>
    </lineage>
</organism>
<dbReference type="EMBL" id="WUAV01000005">
    <property type="protein sequence ID" value="KAF1753118.1"/>
    <property type="molecule type" value="Genomic_DNA"/>
</dbReference>
<reference evidence="2" key="1">
    <citation type="submission" date="2007-07" db="EMBL/GenBank/DDBJ databases">
        <title>PCAP assembly of the Caenorhabditis remanei genome.</title>
        <authorList>
            <consortium name="The Caenorhabditis remanei Sequencing Consortium"/>
            <person name="Wilson R.K."/>
        </authorList>
    </citation>
    <scope>NUCLEOTIDE SEQUENCE [LARGE SCALE GENOMIC DNA]</scope>
    <source>
        <strain evidence="2">PB4641</strain>
    </source>
</reference>
<accession>E3N7E9</accession>
<proteinExistence type="predicted"/>
<feature type="signal peptide" evidence="1">
    <location>
        <begin position="1"/>
        <end position="17"/>
    </location>
</feature>
<evidence type="ECO:0008006" key="6">
    <source>
        <dbReference type="Google" id="ProtNLM"/>
    </source>
</evidence>
<evidence type="ECO:0000313" key="2">
    <source>
        <dbReference type="EMBL" id="EFO88494.1"/>
    </source>
</evidence>
<dbReference type="eggNOG" id="ENOG502TIA0">
    <property type="taxonomic scope" value="Eukaryota"/>
</dbReference>
<dbReference type="Proteomes" id="UP000483820">
    <property type="component" value="Chromosome V"/>
</dbReference>
<evidence type="ECO:0000313" key="5">
    <source>
        <dbReference type="Proteomes" id="UP000483820"/>
    </source>
</evidence>
<dbReference type="RefSeq" id="XP_003095660.1">
    <property type="nucleotide sequence ID" value="XM_003095612.1"/>
</dbReference>
<dbReference type="InParanoid" id="E3N7E9"/>
<dbReference type="OMA" id="KSECNGE"/>
<keyword evidence="1" id="KW-0732">Signal</keyword>
<sequence>MMKLVLVGLLLVHSTYGIHKKQTIGRETCLEVINHVRANYAKEHGIANMNELGYDKKLEEKVENLLRNYDGCPQPSIISQNRFDTFLDMENGEKSDLIKFISGSGSSMMACVQSVCSKTGKPVFSIITDVNSTPAIKGSPGAKCPSNRIAGYKGLCAQKTGHKGYARKIGVFGGVGRVIEGWFD</sequence>